<comment type="similarity">
    <text evidence="2">Belongs to the RAMP4 family.</text>
</comment>
<dbReference type="PANTHER" id="PTHR15601:SF35">
    <property type="entry name" value="OS07G0583000 PROTEIN"/>
    <property type="match status" value="1"/>
</dbReference>
<accession>A0A835N4N4</accession>
<dbReference type="PANTHER" id="PTHR15601">
    <property type="entry name" value="STRESS ASSOCIATED ENDOPLASMIC RETICULUM PROTEIN SERP1/RAMP4"/>
    <property type="match status" value="1"/>
</dbReference>
<evidence type="ECO:0000256" key="6">
    <source>
        <dbReference type="ARBA" id="ARBA00023136"/>
    </source>
</evidence>
<gene>
    <name evidence="7" type="ORF">SADUNF_Sadunf03G0131700</name>
</gene>
<evidence type="ECO:0000256" key="4">
    <source>
        <dbReference type="ARBA" id="ARBA00022824"/>
    </source>
</evidence>
<evidence type="ECO:0000256" key="2">
    <source>
        <dbReference type="ARBA" id="ARBA00005500"/>
    </source>
</evidence>
<comment type="caution">
    <text evidence="7">The sequence shown here is derived from an EMBL/GenBank/DDBJ whole genome shotgun (WGS) entry which is preliminary data.</text>
</comment>
<comment type="subcellular location">
    <subcellularLocation>
        <location evidence="1">Endoplasmic reticulum membrane</location>
        <topology evidence="1">Single-pass membrane protein</topology>
    </subcellularLocation>
</comment>
<evidence type="ECO:0000313" key="7">
    <source>
        <dbReference type="EMBL" id="KAF9686179.1"/>
    </source>
</evidence>
<keyword evidence="6" id="KW-0472">Membrane</keyword>
<keyword evidence="3" id="KW-0812">Transmembrane</keyword>
<evidence type="ECO:0000256" key="1">
    <source>
        <dbReference type="ARBA" id="ARBA00004389"/>
    </source>
</evidence>
<name>A0A835N4N4_9ROSI</name>
<dbReference type="GO" id="GO:0030968">
    <property type="term" value="P:endoplasmic reticulum unfolded protein response"/>
    <property type="evidence" value="ECO:0007669"/>
    <property type="project" value="TreeGrafter"/>
</dbReference>
<dbReference type="GO" id="GO:0005789">
    <property type="term" value="C:endoplasmic reticulum membrane"/>
    <property type="evidence" value="ECO:0007669"/>
    <property type="project" value="UniProtKB-SubCell"/>
</dbReference>
<keyword evidence="5" id="KW-1133">Transmembrane helix</keyword>
<protein>
    <submittedName>
        <fullName evidence="7">Uncharacterized protein</fullName>
    </submittedName>
</protein>
<evidence type="ECO:0000256" key="5">
    <source>
        <dbReference type="ARBA" id="ARBA00022989"/>
    </source>
</evidence>
<evidence type="ECO:0000256" key="3">
    <source>
        <dbReference type="ARBA" id="ARBA00022692"/>
    </source>
</evidence>
<organism evidence="7 8">
    <name type="scientific">Salix dunnii</name>
    <dbReference type="NCBI Taxonomy" id="1413687"/>
    <lineage>
        <taxon>Eukaryota</taxon>
        <taxon>Viridiplantae</taxon>
        <taxon>Streptophyta</taxon>
        <taxon>Embryophyta</taxon>
        <taxon>Tracheophyta</taxon>
        <taxon>Spermatophyta</taxon>
        <taxon>Magnoliopsida</taxon>
        <taxon>eudicotyledons</taxon>
        <taxon>Gunneridae</taxon>
        <taxon>Pentapetalae</taxon>
        <taxon>rosids</taxon>
        <taxon>fabids</taxon>
        <taxon>Malpighiales</taxon>
        <taxon>Salicaceae</taxon>
        <taxon>Saliceae</taxon>
        <taxon>Salix</taxon>
    </lineage>
</organism>
<dbReference type="InterPro" id="IPR010580">
    <property type="entry name" value="ER_stress-assoc"/>
</dbReference>
<dbReference type="Proteomes" id="UP000657918">
    <property type="component" value="Unassembled WGS sequence"/>
</dbReference>
<sequence>MTISSYGMSLTVVTMATSRHLAVIKVNRFKRIITKRGACLKAKKKGKDYPVGPVLLGFFISIQDNQDSHNQRYWLKRSLIFWEISAMDGWLFRFPFLIACRIGEEYFILDQCLPFCFGLTSLSLGPPAVEPLQSGWTDFDRGIGHGLDFPHPAIAFWSSSPVLLLRDDIIFRDVAEIFGFSLLDIND</sequence>
<keyword evidence="8" id="KW-1185">Reference proteome</keyword>
<reference evidence="7 8" key="1">
    <citation type="submission" date="2020-10" db="EMBL/GenBank/DDBJ databases">
        <title>Plant Genome Project.</title>
        <authorList>
            <person name="Zhang R.-G."/>
        </authorList>
    </citation>
    <scope>NUCLEOTIDE SEQUENCE [LARGE SCALE GENOMIC DNA]</scope>
    <source>
        <strain evidence="7">FAFU-HL-1</strain>
        <tissue evidence="7">Leaf</tissue>
    </source>
</reference>
<dbReference type="EMBL" id="JADGMS010000003">
    <property type="protein sequence ID" value="KAF9686179.1"/>
    <property type="molecule type" value="Genomic_DNA"/>
</dbReference>
<keyword evidence="4" id="KW-0256">Endoplasmic reticulum</keyword>
<dbReference type="Pfam" id="PF06624">
    <property type="entry name" value="RAMP4"/>
    <property type="match status" value="1"/>
</dbReference>
<evidence type="ECO:0000313" key="8">
    <source>
        <dbReference type="Proteomes" id="UP000657918"/>
    </source>
</evidence>
<proteinExistence type="inferred from homology"/>
<dbReference type="AlphaFoldDB" id="A0A835N4N4"/>